<keyword evidence="7 8" id="KW-0539">Nucleus</keyword>
<dbReference type="InterPro" id="IPR034014">
    <property type="entry name" value="Zn_ribbon_RPC11_C"/>
</dbReference>
<evidence type="ECO:0000256" key="2">
    <source>
        <dbReference type="ARBA" id="ARBA00022478"/>
    </source>
</evidence>
<proteinExistence type="inferred from homology"/>
<feature type="binding site" evidence="9">
    <location>
        <position position="73"/>
    </location>
    <ligand>
        <name>Zn(2+)</name>
        <dbReference type="ChEBI" id="CHEBI:29105"/>
        <label>2</label>
    </ligand>
</feature>
<evidence type="ECO:0000256" key="10">
    <source>
        <dbReference type="PIRSR" id="PIRSR005586-2"/>
    </source>
</evidence>
<dbReference type="GO" id="GO:0006386">
    <property type="term" value="P:termination of RNA polymerase III transcription"/>
    <property type="evidence" value="ECO:0007669"/>
    <property type="project" value="TreeGrafter"/>
</dbReference>
<dbReference type="GO" id="GO:0003676">
    <property type="term" value="F:nucleic acid binding"/>
    <property type="evidence" value="ECO:0007669"/>
    <property type="project" value="InterPro"/>
</dbReference>
<dbReference type="Pfam" id="PF01096">
    <property type="entry name" value="Zn_ribbon_TFIIS"/>
    <property type="match status" value="1"/>
</dbReference>
<evidence type="ECO:0000256" key="8">
    <source>
        <dbReference type="PIRNR" id="PIRNR005586"/>
    </source>
</evidence>
<evidence type="ECO:0000256" key="6">
    <source>
        <dbReference type="ARBA" id="ARBA00023163"/>
    </source>
</evidence>
<dbReference type="CDD" id="cd10509">
    <property type="entry name" value="Zn-ribbon_RPC11"/>
    <property type="match status" value="1"/>
</dbReference>
<protein>
    <recommendedName>
        <fullName evidence="8">DNA-directed RNA polymerase subunit</fullName>
    </recommendedName>
</protein>
<dbReference type="InterPro" id="IPR001222">
    <property type="entry name" value="Znf_TFIIS"/>
</dbReference>
<dbReference type="VEuPathDB" id="FungiDB:H257_00136"/>
<evidence type="ECO:0000256" key="4">
    <source>
        <dbReference type="ARBA" id="ARBA00022771"/>
    </source>
</evidence>
<evidence type="ECO:0000256" key="9">
    <source>
        <dbReference type="PIRSR" id="PIRSR005586-1"/>
    </source>
</evidence>
<evidence type="ECO:0000259" key="12">
    <source>
        <dbReference type="PROSITE" id="PS51133"/>
    </source>
</evidence>
<feature type="binding site" evidence="9">
    <location>
        <position position="70"/>
    </location>
    <ligand>
        <name>Zn(2+)</name>
        <dbReference type="ChEBI" id="CHEBI:29105"/>
        <label>2</label>
    </ligand>
</feature>
<dbReference type="PROSITE" id="PS01030">
    <property type="entry name" value="RNA_POL_M_15KD"/>
    <property type="match status" value="1"/>
</dbReference>
<name>A0A3R7A4L7_APHAT</name>
<evidence type="ECO:0000313" key="14">
    <source>
        <dbReference type="EMBL" id="RHZ22258.1"/>
    </source>
</evidence>
<gene>
    <name evidence="13" type="ORF">DYB35_010518</name>
    <name evidence="14" type="ORF">DYB37_002992</name>
</gene>
<feature type="binding site" evidence="9">
    <location>
        <position position="98"/>
    </location>
    <ligand>
        <name>Zn(2+)</name>
        <dbReference type="ChEBI" id="CHEBI:29105"/>
        <label>2</label>
    </ligand>
</feature>
<dbReference type="GO" id="GO:0005666">
    <property type="term" value="C:RNA polymerase III complex"/>
    <property type="evidence" value="ECO:0007669"/>
    <property type="project" value="TreeGrafter"/>
</dbReference>
<dbReference type="PROSITE" id="PS51133">
    <property type="entry name" value="ZF_TFIIS_2"/>
    <property type="match status" value="1"/>
</dbReference>
<comment type="subcellular location">
    <subcellularLocation>
        <location evidence="1 8">Nucleus</location>
    </subcellularLocation>
</comment>
<dbReference type="PANTHER" id="PTHR11239">
    <property type="entry name" value="DNA-DIRECTED RNA POLYMERASE"/>
    <property type="match status" value="1"/>
</dbReference>
<evidence type="ECO:0000313" key="15">
    <source>
        <dbReference type="Proteomes" id="UP000285430"/>
    </source>
</evidence>
<dbReference type="InterPro" id="IPR001529">
    <property type="entry name" value="Zn_ribbon_RPB9"/>
</dbReference>
<feature type="binding site" evidence="9">
    <location>
        <position position="7"/>
    </location>
    <ligand>
        <name>Zn(2+)</name>
        <dbReference type="ChEBI" id="CHEBI:29105"/>
        <label>1</label>
    </ligand>
</feature>
<dbReference type="InterPro" id="IPR012164">
    <property type="entry name" value="Rpa12/Rpb9/Rpc10/TFS"/>
</dbReference>
<dbReference type="GO" id="GO:0003899">
    <property type="term" value="F:DNA-directed RNA polymerase activity"/>
    <property type="evidence" value="ECO:0007669"/>
    <property type="project" value="InterPro"/>
</dbReference>
<comment type="function">
    <text evidence="8">DNA-dependent RNA polymerase catalyzes the transcription of DNA into RNA using the four ribonucleoside triphosphates as substrates.</text>
</comment>
<keyword evidence="5 9" id="KW-0862">Zinc</keyword>
<keyword evidence="4 10" id="KW-0863">Zinc-finger</keyword>
<sequence length="108" mass="12495">MHFCPTCGNLLMVEPDSDGMRFCCQTCPYIFKINQKVETKVPLQRKKVDDVLGGDEAWENVDQTDIVARCPFCEHTKAYFMQIQIRSADEPSTTFYKCTGCKKQWNDK</sequence>
<dbReference type="EMBL" id="QUTG01003369">
    <property type="protein sequence ID" value="RHY91841.1"/>
    <property type="molecule type" value="Genomic_DNA"/>
</dbReference>
<dbReference type="FunFam" id="2.20.25.10:FF:000005">
    <property type="entry name" value="DNA-directed RNA polymerase subunit"/>
    <property type="match status" value="1"/>
</dbReference>
<evidence type="ECO:0000256" key="1">
    <source>
        <dbReference type="ARBA" id="ARBA00004123"/>
    </source>
</evidence>
<reference evidence="15 16" key="1">
    <citation type="submission" date="2018-08" db="EMBL/GenBank/DDBJ databases">
        <title>Aphanomyces genome sequencing and annotation.</title>
        <authorList>
            <person name="Minardi D."/>
            <person name="Oidtmann B."/>
            <person name="Van Der Giezen M."/>
            <person name="Studholme D.J."/>
        </authorList>
    </citation>
    <scope>NUCLEOTIDE SEQUENCE [LARGE SCALE GENOMIC DNA]</scope>
    <source>
        <strain evidence="14 15">Da</strain>
        <strain evidence="13 16">Sv</strain>
    </source>
</reference>
<keyword evidence="6 8" id="KW-0804">Transcription</keyword>
<comment type="caution">
    <text evidence="13">The sequence shown here is derived from an EMBL/GenBank/DDBJ whole genome shotgun (WGS) entry which is preliminary data.</text>
</comment>
<dbReference type="SUPFAM" id="SSF57783">
    <property type="entry name" value="Zinc beta-ribbon"/>
    <property type="match status" value="1"/>
</dbReference>
<dbReference type="SMART" id="SM00661">
    <property type="entry name" value="RPOL9"/>
    <property type="match status" value="1"/>
</dbReference>
<evidence type="ECO:0000256" key="3">
    <source>
        <dbReference type="ARBA" id="ARBA00022723"/>
    </source>
</evidence>
<dbReference type="PIRSF" id="PIRSF005586">
    <property type="entry name" value="RNApol_RpoM"/>
    <property type="match status" value="1"/>
</dbReference>
<dbReference type="Proteomes" id="UP000285712">
    <property type="component" value="Unassembled WGS sequence"/>
</dbReference>
<accession>A0A3R7A4L7</accession>
<evidence type="ECO:0000313" key="13">
    <source>
        <dbReference type="EMBL" id="RHY91841.1"/>
    </source>
</evidence>
<comment type="similarity">
    <text evidence="8 11">Belongs to the archaeal rpoM/eukaryotic RPA12/RPB9/RPC11 RNA polymerase family.</text>
</comment>
<feature type="binding site" evidence="9">
    <location>
        <position position="101"/>
    </location>
    <ligand>
        <name>Zn(2+)</name>
        <dbReference type="ChEBI" id="CHEBI:29105"/>
        <label>2</label>
    </ligand>
</feature>
<keyword evidence="2 8" id="KW-0240">DNA-directed RNA polymerase</keyword>
<evidence type="ECO:0000256" key="5">
    <source>
        <dbReference type="ARBA" id="ARBA00022833"/>
    </source>
</evidence>
<keyword evidence="3 9" id="KW-0479">Metal-binding</keyword>
<dbReference type="Gene3D" id="2.20.25.10">
    <property type="match status" value="1"/>
</dbReference>
<dbReference type="InterPro" id="IPR019761">
    <property type="entry name" value="DNA-dir_RNA_pol-M_15_CS"/>
</dbReference>
<dbReference type="PROSITE" id="PS00466">
    <property type="entry name" value="ZF_TFIIS_1"/>
    <property type="match status" value="1"/>
</dbReference>
<dbReference type="GO" id="GO:0008270">
    <property type="term" value="F:zinc ion binding"/>
    <property type="evidence" value="ECO:0007669"/>
    <property type="project" value="UniProtKB-KW"/>
</dbReference>
<dbReference type="AlphaFoldDB" id="A0A3R7A4L7"/>
<feature type="binding site" evidence="9">
    <location>
        <position position="27"/>
    </location>
    <ligand>
        <name>Zn(2+)</name>
        <dbReference type="ChEBI" id="CHEBI:29105"/>
        <label>1</label>
    </ligand>
</feature>
<dbReference type="SMART" id="SM00440">
    <property type="entry name" value="ZnF_C2C2"/>
    <property type="match status" value="1"/>
</dbReference>
<organism evidence="13 16">
    <name type="scientific">Aphanomyces astaci</name>
    <name type="common">Crayfish plague agent</name>
    <dbReference type="NCBI Taxonomy" id="112090"/>
    <lineage>
        <taxon>Eukaryota</taxon>
        <taxon>Sar</taxon>
        <taxon>Stramenopiles</taxon>
        <taxon>Oomycota</taxon>
        <taxon>Saprolegniomycetes</taxon>
        <taxon>Saprolegniales</taxon>
        <taxon>Verrucalvaceae</taxon>
        <taxon>Aphanomyces</taxon>
    </lineage>
</organism>
<dbReference type="PANTHER" id="PTHR11239:SF12">
    <property type="entry name" value="DNA-DIRECTED RNA POLYMERASE III SUBUNIT RPC10"/>
    <property type="match status" value="1"/>
</dbReference>
<evidence type="ECO:0000256" key="7">
    <source>
        <dbReference type="ARBA" id="ARBA00023242"/>
    </source>
</evidence>
<evidence type="ECO:0000313" key="16">
    <source>
        <dbReference type="Proteomes" id="UP000285712"/>
    </source>
</evidence>
<evidence type="ECO:0000256" key="11">
    <source>
        <dbReference type="RuleBase" id="RU003474"/>
    </source>
</evidence>
<feature type="binding site" evidence="9">
    <location>
        <position position="4"/>
    </location>
    <ligand>
        <name>Zn(2+)</name>
        <dbReference type="ChEBI" id="CHEBI:29105"/>
        <label>1</label>
    </ligand>
</feature>
<feature type="zinc finger region" description="C4-type" evidence="10">
    <location>
        <begin position="4"/>
        <end position="27"/>
    </location>
</feature>
<feature type="binding site" evidence="9">
    <location>
        <position position="24"/>
    </location>
    <ligand>
        <name>Zn(2+)</name>
        <dbReference type="ChEBI" id="CHEBI:29105"/>
        <label>1</label>
    </ligand>
</feature>
<feature type="domain" description="TFIIS-type" evidence="12">
    <location>
        <begin position="66"/>
        <end position="106"/>
    </location>
</feature>
<dbReference type="EMBL" id="QUTH01003021">
    <property type="protein sequence ID" value="RHZ22258.1"/>
    <property type="molecule type" value="Genomic_DNA"/>
</dbReference>
<dbReference type="Pfam" id="PF02150">
    <property type="entry name" value="Zn_ribbon_RPB9"/>
    <property type="match status" value="1"/>
</dbReference>
<dbReference type="Proteomes" id="UP000285430">
    <property type="component" value="Unassembled WGS sequence"/>
</dbReference>